<gene>
    <name evidence="1" type="ORF">VIBNISOn1_1840027</name>
</gene>
<evidence type="ECO:0000313" key="1">
    <source>
        <dbReference type="EMBL" id="CCO46644.1"/>
    </source>
</evidence>
<evidence type="ECO:0000313" key="2">
    <source>
        <dbReference type="Proteomes" id="UP000018211"/>
    </source>
</evidence>
<proteinExistence type="predicted"/>
<protein>
    <submittedName>
        <fullName evidence="1">Uncharacterized protein</fullName>
    </submittedName>
</protein>
<organism evidence="1 2">
    <name type="scientific">Vibrio nigripulchritudo SOn1</name>
    <dbReference type="NCBI Taxonomy" id="1238450"/>
    <lineage>
        <taxon>Bacteria</taxon>
        <taxon>Pseudomonadati</taxon>
        <taxon>Pseudomonadota</taxon>
        <taxon>Gammaproteobacteria</taxon>
        <taxon>Vibrionales</taxon>
        <taxon>Vibrionaceae</taxon>
        <taxon>Vibrio</taxon>
    </lineage>
</organism>
<name>A0AAV2VPM6_9VIBR</name>
<comment type="caution">
    <text evidence="1">The sequence shown here is derived from an EMBL/GenBank/DDBJ whole genome shotgun (WGS) entry which is preliminary data.</text>
</comment>
<dbReference type="AlphaFoldDB" id="A0AAV2VPM6"/>
<reference evidence="1 2" key="1">
    <citation type="journal article" date="2013" name="ISME J.">
        <title>Comparative genomics of pathogenic lineages of Vibrio nigripulchritudo identifies virulence-associated traits.</title>
        <authorList>
            <person name="Goudenege D."/>
            <person name="Labreuche Y."/>
            <person name="Krin E."/>
            <person name="Ansquer D."/>
            <person name="Mangenot S."/>
            <person name="Calteau A."/>
            <person name="Medigue C."/>
            <person name="Mazel D."/>
            <person name="Polz M.F."/>
            <person name="Le Roux F."/>
        </authorList>
    </citation>
    <scope>NUCLEOTIDE SEQUENCE [LARGE SCALE GENOMIC DNA]</scope>
    <source>
        <strain evidence="1 2">SOn1</strain>
    </source>
</reference>
<dbReference type="Proteomes" id="UP000018211">
    <property type="component" value="Unassembled WGS sequence"/>
</dbReference>
<dbReference type="EMBL" id="CAOF01000095">
    <property type="protein sequence ID" value="CCO46644.1"/>
    <property type="molecule type" value="Genomic_DNA"/>
</dbReference>
<accession>A0AAV2VPM6</accession>
<sequence length="313" mass="36044">MTMFFEESGEVNVSRITREGWWIENTTEHVVEGTALGKEFTQNVFTPSGLGKTAKYDEKLDTWSTEIDDQTNEPFWDLHGQKFVVGSPDGTPPNWAVTEPPPEFNNGTHTVLFHEKNGWTLYEILIGKPYFDEFGIESVVSDYYFVLPDNHTFEAPPVCEEGFAPKLTIPSKIWEKVPDHRGQIAYSKNRVGEDFEVTKIGELPSTHTLFKPTELDKWDDKTEGWLLDVDKVQQAKAAEETVWQQEQFAKITNALKDHEEDQKIDVAQRILRIYDFSEEQYIQILTDRKKLVDYLKHPNFPNCPRPTLSGLAI</sequence>
<dbReference type="RefSeq" id="WP_022611702.1">
    <property type="nucleotide sequence ID" value="NZ_LK391965.1"/>
</dbReference>